<dbReference type="InterPro" id="IPR036250">
    <property type="entry name" value="AcylCo_DH-like_C"/>
</dbReference>
<dbReference type="SUPFAM" id="SSF47203">
    <property type="entry name" value="Acyl-CoA dehydrogenase C-terminal domain-like"/>
    <property type="match status" value="1"/>
</dbReference>
<dbReference type="SUPFAM" id="SSF56645">
    <property type="entry name" value="Acyl-CoA dehydrogenase NM domain-like"/>
    <property type="match status" value="1"/>
</dbReference>
<evidence type="ECO:0000256" key="3">
    <source>
        <dbReference type="ARBA" id="ARBA00022827"/>
    </source>
</evidence>
<gene>
    <name evidence="6" type="ORF">DBV39_02250</name>
</gene>
<evidence type="ECO:0000256" key="4">
    <source>
        <dbReference type="ARBA" id="ARBA00023002"/>
    </source>
</evidence>
<evidence type="ECO:0000256" key="1">
    <source>
        <dbReference type="ARBA" id="ARBA00009347"/>
    </source>
</evidence>
<evidence type="ECO:0000313" key="6">
    <source>
        <dbReference type="EMBL" id="AWB32730.1"/>
    </source>
</evidence>
<keyword evidence="3" id="KW-0274">FAD</keyword>
<dbReference type="GO" id="GO:0003995">
    <property type="term" value="F:acyl-CoA dehydrogenase activity"/>
    <property type="evidence" value="ECO:0007669"/>
    <property type="project" value="TreeGrafter"/>
</dbReference>
<keyword evidence="4" id="KW-0560">Oxidoreductase</keyword>
<comment type="similarity">
    <text evidence="1">Belongs to the acyl-CoA dehydrogenase family.</text>
</comment>
<evidence type="ECO:0000259" key="5">
    <source>
        <dbReference type="Pfam" id="PF00441"/>
    </source>
</evidence>
<dbReference type="OrthoDB" id="2450120at2"/>
<dbReference type="EMBL" id="CP028901">
    <property type="protein sequence ID" value="AWB32730.1"/>
    <property type="molecule type" value="Genomic_DNA"/>
</dbReference>
<dbReference type="Proteomes" id="UP000244571">
    <property type="component" value="Chromosome"/>
</dbReference>
<dbReference type="Pfam" id="PF00441">
    <property type="entry name" value="Acyl-CoA_dh_1"/>
    <property type="match status" value="1"/>
</dbReference>
<dbReference type="Gene3D" id="1.20.140.10">
    <property type="entry name" value="Butyryl-CoA Dehydrogenase, subunit A, domain 3"/>
    <property type="match status" value="1"/>
</dbReference>
<dbReference type="KEGG" id="boz:DBV39_02250"/>
<feature type="domain" description="Acyl-CoA dehydrogenase/oxidase C-terminal" evidence="5">
    <location>
        <begin position="214"/>
        <end position="329"/>
    </location>
</feature>
<dbReference type="PANTHER" id="PTHR43884:SF20">
    <property type="entry name" value="ACYL-COA DEHYDROGENASE FADE28"/>
    <property type="match status" value="1"/>
</dbReference>
<evidence type="ECO:0000256" key="2">
    <source>
        <dbReference type="ARBA" id="ARBA00022630"/>
    </source>
</evidence>
<proteinExistence type="inferred from homology"/>
<keyword evidence="7" id="KW-1185">Reference proteome</keyword>
<dbReference type="RefSeq" id="WP_108620171.1">
    <property type="nucleotide sequence ID" value="NZ_CP028901.1"/>
</dbReference>
<sequence>MTYHDKEHQDEIEFRHMLHAAGARILSDYCDTHVLEKCTAGHWPQALWDALQKSGLTDAVKPDSTGNELLDWETLSVLISLAGEFAAPIPWVETLLAQRHFTFAGLAFPDGPLSISNNIPGVALPTLTSTKSGWRVNGRISRIGWGHRAAAIAVPVQYQQGTALVRLEPAILSADSISPSFNVADEPKDAITLSSVNVSSDCVSLSYKPVNNLLAEGSLARSLQMVAAMRKVLDLTLQYSKDRVQFGRPIAKFQAIQHLVAVQASHTAAASAAALAATFAAKQGPAMFEIAAAKVRTGEAAGLAARTAHQVHGAMGITKEYSLHFWTRRLFAWRDEFGNEAQWADALGKIALHAGGVGLWPLICDPSPTASRLTALMEGLST</sequence>
<name>A0A2R4XFZ3_9BURK</name>
<protein>
    <recommendedName>
        <fullName evidence="5">Acyl-CoA dehydrogenase/oxidase C-terminal domain-containing protein</fullName>
    </recommendedName>
</protein>
<evidence type="ECO:0000313" key="7">
    <source>
        <dbReference type="Proteomes" id="UP000244571"/>
    </source>
</evidence>
<organism evidence="6 7">
    <name type="scientific">Orrella marina</name>
    <dbReference type="NCBI Taxonomy" id="2163011"/>
    <lineage>
        <taxon>Bacteria</taxon>
        <taxon>Pseudomonadati</taxon>
        <taxon>Pseudomonadota</taxon>
        <taxon>Betaproteobacteria</taxon>
        <taxon>Burkholderiales</taxon>
        <taxon>Alcaligenaceae</taxon>
        <taxon>Orrella</taxon>
    </lineage>
</organism>
<keyword evidence="2" id="KW-0285">Flavoprotein</keyword>
<accession>A0A2R4XFZ3</accession>
<dbReference type="InterPro" id="IPR009100">
    <property type="entry name" value="AcylCoA_DH/oxidase_NM_dom_sf"/>
</dbReference>
<dbReference type="PANTHER" id="PTHR43884">
    <property type="entry name" value="ACYL-COA DEHYDROGENASE"/>
    <property type="match status" value="1"/>
</dbReference>
<dbReference type="AlphaFoldDB" id="A0A2R4XFZ3"/>
<reference evidence="6 7" key="1">
    <citation type="submission" date="2018-04" db="EMBL/GenBank/DDBJ databases">
        <title>Bordetella sp. HZ20 isolated from seawater.</title>
        <authorList>
            <person name="Sun C."/>
        </authorList>
    </citation>
    <scope>NUCLEOTIDE SEQUENCE [LARGE SCALE GENOMIC DNA]</scope>
    <source>
        <strain evidence="6 7">HZ20</strain>
    </source>
</reference>
<dbReference type="InterPro" id="IPR009075">
    <property type="entry name" value="AcylCo_DH/oxidase_C"/>
</dbReference>